<organism evidence="4">
    <name type="scientific">Sedimenticola thiotaurini</name>
    <dbReference type="NCBI Taxonomy" id="1543721"/>
    <lineage>
        <taxon>Bacteria</taxon>
        <taxon>Pseudomonadati</taxon>
        <taxon>Pseudomonadota</taxon>
        <taxon>Gammaproteobacteria</taxon>
        <taxon>Chromatiales</taxon>
        <taxon>Sedimenticolaceae</taxon>
        <taxon>Sedimenticola</taxon>
    </lineage>
</organism>
<dbReference type="GO" id="GO:0043022">
    <property type="term" value="F:ribosome binding"/>
    <property type="evidence" value="ECO:0007669"/>
    <property type="project" value="TreeGrafter"/>
</dbReference>
<evidence type="ECO:0000256" key="1">
    <source>
        <dbReference type="ARBA" id="ARBA00010835"/>
    </source>
</evidence>
<protein>
    <submittedName>
        <fullName evidence="4">Aminoacyl-tRNA hydrolase</fullName>
        <ecNumber evidence="4">3.1.1.29</ecNumber>
    </submittedName>
</protein>
<gene>
    <name evidence="4" type="ORF">ENI96_01125</name>
</gene>
<dbReference type="PANTHER" id="PTHR47814">
    <property type="entry name" value="PEPTIDYL-TRNA HYDROLASE ARFB"/>
    <property type="match status" value="1"/>
</dbReference>
<dbReference type="NCBIfam" id="NF006718">
    <property type="entry name" value="PRK09256.1"/>
    <property type="match status" value="1"/>
</dbReference>
<dbReference type="GO" id="GO:0003747">
    <property type="term" value="F:translation release factor activity"/>
    <property type="evidence" value="ECO:0007669"/>
    <property type="project" value="InterPro"/>
</dbReference>
<dbReference type="PANTHER" id="PTHR47814:SF1">
    <property type="entry name" value="PEPTIDYL-TRNA HYDROLASE ARFB"/>
    <property type="match status" value="1"/>
</dbReference>
<dbReference type="GO" id="GO:0072344">
    <property type="term" value="P:rescue of stalled ribosome"/>
    <property type="evidence" value="ECO:0007669"/>
    <property type="project" value="TreeGrafter"/>
</dbReference>
<dbReference type="EMBL" id="DRKP01000012">
    <property type="protein sequence ID" value="HEB95015.1"/>
    <property type="molecule type" value="Genomic_DNA"/>
</dbReference>
<dbReference type="InterPro" id="IPR045853">
    <property type="entry name" value="Pep_chain_release_fac_I_sf"/>
</dbReference>
<evidence type="ECO:0000256" key="2">
    <source>
        <dbReference type="SAM" id="MobiDB-lite"/>
    </source>
</evidence>
<sequence length="141" mass="16064">MPLVVSSRLRIPDDEIELLPIRAGGPGGQHVNKVATAVHLRFDIRASSLPERYKQRLLASNDRRINRDGVLVIKAQGHRSREQNREEAYRRLAALIRSAGLDRKRRIPTRPTAGSKRRRLDDKRHRSRIKSGRGRVGPEDA</sequence>
<evidence type="ECO:0000259" key="3">
    <source>
        <dbReference type="PROSITE" id="PS00745"/>
    </source>
</evidence>
<dbReference type="Gene3D" id="3.30.160.20">
    <property type="match status" value="1"/>
</dbReference>
<dbReference type="EC" id="3.1.1.29" evidence="4"/>
<keyword evidence="4" id="KW-0378">Hydrolase</keyword>
<dbReference type="InterPro" id="IPR000352">
    <property type="entry name" value="Pep_chain_release_fac_I"/>
</dbReference>
<dbReference type="SUPFAM" id="SSF75620">
    <property type="entry name" value="Release factor"/>
    <property type="match status" value="1"/>
</dbReference>
<feature type="region of interest" description="Disordered" evidence="2">
    <location>
        <begin position="100"/>
        <end position="141"/>
    </location>
</feature>
<dbReference type="PROSITE" id="PS00745">
    <property type="entry name" value="RF_PROK_I"/>
    <property type="match status" value="1"/>
</dbReference>
<dbReference type="Pfam" id="PF00472">
    <property type="entry name" value="RF-1"/>
    <property type="match status" value="1"/>
</dbReference>
<dbReference type="GO" id="GO:0004045">
    <property type="term" value="F:peptidyl-tRNA hydrolase activity"/>
    <property type="evidence" value="ECO:0007669"/>
    <property type="project" value="UniProtKB-EC"/>
</dbReference>
<reference evidence="4" key="1">
    <citation type="journal article" date="2020" name="mSystems">
        <title>Genome- and Community-Level Interaction Insights into Carbon Utilization and Element Cycling Functions of Hydrothermarchaeota in Hydrothermal Sediment.</title>
        <authorList>
            <person name="Zhou Z."/>
            <person name="Liu Y."/>
            <person name="Xu W."/>
            <person name="Pan J."/>
            <person name="Luo Z.H."/>
            <person name="Li M."/>
        </authorList>
    </citation>
    <scope>NUCLEOTIDE SEQUENCE [LARGE SCALE GENOMIC DNA]</scope>
    <source>
        <strain evidence="4">HyVt-443</strain>
    </source>
</reference>
<comment type="similarity">
    <text evidence="1">Belongs to the prokaryotic/mitochondrial release factor family.</text>
</comment>
<name>A0A831W7X8_9GAMM</name>
<dbReference type="Proteomes" id="UP000886251">
    <property type="component" value="Unassembled WGS sequence"/>
</dbReference>
<feature type="domain" description="Prokaryotic-type class I peptide chain release factors" evidence="3">
    <location>
        <begin position="22"/>
        <end position="38"/>
    </location>
</feature>
<accession>A0A831W7X8</accession>
<proteinExistence type="inferred from homology"/>
<evidence type="ECO:0000313" key="4">
    <source>
        <dbReference type="EMBL" id="HEB95015.1"/>
    </source>
</evidence>
<comment type="caution">
    <text evidence="4">The sequence shown here is derived from an EMBL/GenBank/DDBJ whole genome shotgun (WGS) entry which is preliminary data.</text>
</comment>
<dbReference type="AlphaFoldDB" id="A0A831W7X8"/>